<dbReference type="GO" id="GO:0046983">
    <property type="term" value="F:protein dimerization activity"/>
    <property type="evidence" value="ECO:0007669"/>
    <property type="project" value="InterPro"/>
</dbReference>
<evidence type="ECO:0000313" key="2">
    <source>
        <dbReference type="EMBL" id="KAE9594719.1"/>
    </source>
</evidence>
<sequence length="222" mass="24205">MNAANDSNSTQYMKLKNKLIKQTSEISTLDGTDACVIIYGPNQPRPEIWSSRLGVQGMINKFKAMSKLERTRNMFNRESFLKKMLTKTLQKLENLKKENMKRQIELLMFQCMNSGSIVNNNASNVDMNDLVWAINQNLKDVDGENGVDETKHGTIMALNGAEALNGEGANVGVAGKGMIEANMGAVENEDLASDFGNDGGDAALALGDDYLSNESENGSSTP</sequence>
<evidence type="ECO:0000313" key="3">
    <source>
        <dbReference type="Proteomes" id="UP000447434"/>
    </source>
</evidence>
<keyword evidence="3" id="KW-1185">Reference proteome</keyword>
<accession>A0A6A4P4Y7</accession>
<dbReference type="GO" id="GO:0003677">
    <property type="term" value="F:DNA binding"/>
    <property type="evidence" value="ECO:0007669"/>
    <property type="project" value="InterPro"/>
</dbReference>
<dbReference type="SUPFAM" id="SSF55455">
    <property type="entry name" value="SRF-like"/>
    <property type="match status" value="1"/>
</dbReference>
<gene>
    <name evidence="2" type="ORF">Lalb_Chr18g0056751</name>
</gene>
<dbReference type="InterPro" id="IPR036879">
    <property type="entry name" value="TF_MADSbox_sf"/>
</dbReference>
<evidence type="ECO:0000256" key="1">
    <source>
        <dbReference type="SAM" id="Coils"/>
    </source>
</evidence>
<dbReference type="AlphaFoldDB" id="A0A6A4P4Y7"/>
<comment type="caution">
    <text evidence="2">The sequence shown here is derived from an EMBL/GenBank/DDBJ whole genome shotgun (WGS) entry which is preliminary data.</text>
</comment>
<dbReference type="EMBL" id="WOCE01000018">
    <property type="protein sequence ID" value="KAE9594719.1"/>
    <property type="molecule type" value="Genomic_DNA"/>
</dbReference>
<feature type="coiled-coil region" evidence="1">
    <location>
        <begin position="78"/>
        <end position="105"/>
    </location>
</feature>
<dbReference type="Proteomes" id="UP000447434">
    <property type="component" value="Chromosome 18"/>
</dbReference>
<organism evidence="2 3">
    <name type="scientific">Lupinus albus</name>
    <name type="common">White lupine</name>
    <name type="synonym">Lupinus termis</name>
    <dbReference type="NCBI Taxonomy" id="3870"/>
    <lineage>
        <taxon>Eukaryota</taxon>
        <taxon>Viridiplantae</taxon>
        <taxon>Streptophyta</taxon>
        <taxon>Embryophyta</taxon>
        <taxon>Tracheophyta</taxon>
        <taxon>Spermatophyta</taxon>
        <taxon>Magnoliopsida</taxon>
        <taxon>eudicotyledons</taxon>
        <taxon>Gunneridae</taxon>
        <taxon>Pentapetalae</taxon>
        <taxon>rosids</taxon>
        <taxon>fabids</taxon>
        <taxon>Fabales</taxon>
        <taxon>Fabaceae</taxon>
        <taxon>Papilionoideae</taxon>
        <taxon>50 kb inversion clade</taxon>
        <taxon>genistoids sensu lato</taxon>
        <taxon>core genistoids</taxon>
        <taxon>Genisteae</taxon>
        <taxon>Lupinus</taxon>
    </lineage>
</organism>
<keyword evidence="1" id="KW-0175">Coiled coil</keyword>
<dbReference type="OrthoDB" id="1063684at2759"/>
<protein>
    <submittedName>
        <fullName evidence="2">Putative transcription factor MADS-type1 family</fullName>
    </submittedName>
</protein>
<dbReference type="Gene3D" id="3.40.1810.10">
    <property type="entry name" value="Transcription factor, MADS-box"/>
    <property type="match status" value="1"/>
</dbReference>
<name>A0A6A4P4Y7_LUPAL</name>
<reference evidence="3" key="1">
    <citation type="journal article" date="2020" name="Nat. Commun.">
        <title>Genome sequence of the cluster root forming white lupin.</title>
        <authorList>
            <person name="Hufnagel B."/>
            <person name="Marques A."/>
            <person name="Soriano A."/>
            <person name="Marques L."/>
            <person name="Divol F."/>
            <person name="Doumas P."/>
            <person name="Sallet E."/>
            <person name="Mancinotti D."/>
            <person name="Carrere S."/>
            <person name="Marande W."/>
            <person name="Arribat S."/>
            <person name="Keller J."/>
            <person name="Huneau C."/>
            <person name="Blein T."/>
            <person name="Aime D."/>
            <person name="Laguerre M."/>
            <person name="Taylor J."/>
            <person name="Schubert V."/>
            <person name="Nelson M."/>
            <person name="Geu-Flores F."/>
            <person name="Crespi M."/>
            <person name="Gallardo-Guerrero K."/>
            <person name="Delaux P.-M."/>
            <person name="Salse J."/>
            <person name="Berges H."/>
            <person name="Guyot R."/>
            <person name="Gouzy J."/>
            <person name="Peret B."/>
        </authorList>
    </citation>
    <scope>NUCLEOTIDE SEQUENCE [LARGE SCALE GENOMIC DNA]</scope>
    <source>
        <strain evidence="3">cv. Amiga</strain>
    </source>
</reference>
<proteinExistence type="predicted"/>